<dbReference type="InterPro" id="IPR004843">
    <property type="entry name" value="Calcineurin-like_PHP"/>
</dbReference>
<dbReference type="STRING" id="1121284.SAMN05660493_02401"/>
<dbReference type="AlphaFoldDB" id="A0A1U7PVT9"/>
<dbReference type="GO" id="GO:0016787">
    <property type="term" value="F:hydrolase activity"/>
    <property type="evidence" value="ECO:0007669"/>
    <property type="project" value="UniProtKB-KW"/>
</dbReference>
<dbReference type="InterPro" id="IPR029052">
    <property type="entry name" value="Metallo-depent_PP-like"/>
</dbReference>
<evidence type="ECO:0000313" key="4">
    <source>
        <dbReference type="EMBL" id="SIT97676.1"/>
    </source>
</evidence>
<keyword evidence="1" id="KW-0732">Signal</keyword>
<evidence type="ECO:0000313" key="5">
    <source>
        <dbReference type="Proteomes" id="UP000187261"/>
    </source>
</evidence>
<feature type="domain" description="Calcineurin-like phosphoesterase" evidence="3">
    <location>
        <begin position="95"/>
        <end position="277"/>
    </location>
</feature>
<organism evidence="4 5">
    <name type="scientific">Epilithonimonas bovis DSM 19482</name>
    <dbReference type="NCBI Taxonomy" id="1121284"/>
    <lineage>
        <taxon>Bacteria</taxon>
        <taxon>Pseudomonadati</taxon>
        <taxon>Bacteroidota</taxon>
        <taxon>Flavobacteriia</taxon>
        <taxon>Flavobacteriales</taxon>
        <taxon>Weeksellaceae</taxon>
        <taxon>Chryseobacterium group</taxon>
        <taxon>Epilithonimonas</taxon>
    </lineage>
</organism>
<sequence length="1251" mass="143679">MFFFLHFLPGKNTFTTFVQIIVYQISHMKNISLHFFLSIFSLIAFSCAVNKADYGKNAKDFENKSAIKDSVIHTFYLLGDAGSLDRDAAFLNMNILKDSLSKASDNSTLLFLGDNIYPAGLPKKDDKNRDLAEQKLNNQISLTSQFKGKTIFIPGNHDWYSGGIKGLKREEDYITEKLGDKNTFAPRNGCPIETRKINKKLTLILIDTEWVLADWSKNPGINEKCEIKTREDFYTEFEDQLNKNQNKTIVVATHHPLITHGSHGGYYSWEKQLYPLEQKIPLPVLGTGINLIRATGGITHQDISNQSYKKMADRLKTLLGGRDNVIVVSGHDHNLQFIDHDIKQIISGAGSKTEAAKAVGNNDFSFGKNGFATLKISNSGNAEVSFYSLAPQKSELLFRTTVLGNEEKKQNLKFPKHFPEFTKASVYDSVMTRKSKLYNFLWGKHYRYYYSKKIEAKNLELDTIFGGVKPSRAGGGHQTRSLRLETRAGQEYVMRALKKSGVRFLQAVAFKDQYVIDDFTGSFADSFLLDFYTTSHPYTPLAIGGMADKLGIRQTNPQLFFIPKQNTLKSYNQNFGDELYYLEEKPEETDENPNKVLSTDEVMTNLAKDEKNKMDEKAWAKARLFDMLIGDWDRHQDQWKFEAKKENGNVIYSPIAKDRDQAFAKYDGAITSYLMRIPDLKHMQTFDYKIKNIKWFNREPYPLDLAFTKGLTEQDWIDQALFIQQNLTENDIRNAFANLPKEVQDQASEDLISKLLIRKNDLQKYAQDYYQFLSRKVLLAGTNKKDKFVITRLPNHNTEVKIYRLKKSGEELEFSKVFSKKITKEIWIYGMSDDDVFTVAGTKNNNIKIRLFGGLDNDDYQIKNGRQIHIYDYKSKKNNFEDGGGKITLTDDYDINQYNYKRPKYSAYSNTLTTGFNPDDEVTIGFSQSFTVNNFIQNPFSSKHILKTNYFTGTKGYEVAYQGIFPRLTGHWFYQLDARMTSSHYIRNFYGIGNETVNLNKEYGNRFTNVRAQEFSFFPSINWNKNASSFSAKLGYEVLKINRTDGRFVSLPGIVNPDVFSAKQFGNAELSYIYENYDNKANPKLGMKFDIKTGWKINLENIKRQLPYLETGLGFLHYLTNNKKLVWSSYAKAKWLLSDDYEFYQMATLGGNQDLRGFRFNRFYGKNSFYQTTDLRYDLGKFRNSFLPVGYGVFGGFDLGRVWNLGETSHKWHNAYGGGFWLSVLDVISFNTSYFRSSDGGRLVVGLGGTF</sequence>
<keyword evidence="2" id="KW-0378">Hydrolase</keyword>
<dbReference type="Gene3D" id="3.60.21.10">
    <property type="match status" value="1"/>
</dbReference>
<keyword evidence="5" id="KW-1185">Reference proteome</keyword>
<dbReference type="EMBL" id="FTPU01000028">
    <property type="protein sequence ID" value="SIT97676.1"/>
    <property type="molecule type" value="Genomic_DNA"/>
</dbReference>
<evidence type="ECO:0000256" key="1">
    <source>
        <dbReference type="ARBA" id="ARBA00022729"/>
    </source>
</evidence>
<dbReference type="SUPFAM" id="SSF56300">
    <property type="entry name" value="Metallo-dependent phosphatases"/>
    <property type="match status" value="1"/>
</dbReference>
<reference evidence="5" key="1">
    <citation type="submission" date="2016-10" db="EMBL/GenBank/DDBJ databases">
        <authorList>
            <person name="Varghese N."/>
            <person name="Submissions S."/>
        </authorList>
    </citation>
    <scope>NUCLEOTIDE SEQUENCE [LARGE SCALE GENOMIC DNA]</scope>
    <source>
        <strain evidence="5">DSM 19482</strain>
    </source>
</reference>
<accession>A0A1U7PVT9</accession>
<protein>
    <submittedName>
        <fullName evidence="4">Calcineurin-like phosphoesterase</fullName>
    </submittedName>
</protein>
<dbReference type="Proteomes" id="UP000187261">
    <property type="component" value="Unassembled WGS sequence"/>
</dbReference>
<gene>
    <name evidence="4" type="ORF">SAMN05660493_02401</name>
</gene>
<evidence type="ECO:0000259" key="3">
    <source>
        <dbReference type="Pfam" id="PF00149"/>
    </source>
</evidence>
<name>A0A1U7PVT9_9FLAO</name>
<proteinExistence type="predicted"/>
<dbReference type="Pfam" id="PF00149">
    <property type="entry name" value="Metallophos"/>
    <property type="match status" value="1"/>
</dbReference>
<dbReference type="PANTHER" id="PTHR10161:SF14">
    <property type="entry name" value="TARTRATE-RESISTANT ACID PHOSPHATASE TYPE 5"/>
    <property type="match status" value="1"/>
</dbReference>
<dbReference type="InterPro" id="IPR051558">
    <property type="entry name" value="Metallophosphoesterase_PAP"/>
</dbReference>
<dbReference type="PANTHER" id="PTHR10161">
    <property type="entry name" value="TARTRATE-RESISTANT ACID PHOSPHATASE TYPE 5"/>
    <property type="match status" value="1"/>
</dbReference>
<evidence type="ECO:0000256" key="2">
    <source>
        <dbReference type="ARBA" id="ARBA00022801"/>
    </source>
</evidence>